<evidence type="ECO:0000256" key="4">
    <source>
        <dbReference type="ARBA" id="ARBA00022679"/>
    </source>
</evidence>
<keyword evidence="7 11" id="KW-0573">Peptidoglycan synthesis</keyword>
<keyword evidence="2 11" id="KW-0997">Cell inner membrane</keyword>
<dbReference type="PANTHER" id="PTHR30400">
    <property type="entry name" value="MONOFUNCTIONAL BIOSYNTHETIC PEPTIDOGLYCAN TRANSGLYCOSYLASE"/>
    <property type="match status" value="1"/>
</dbReference>
<dbReference type="InterPro" id="IPR011812">
    <property type="entry name" value="Pep_trsgly"/>
</dbReference>
<keyword evidence="10 11" id="KW-0961">Cell wall biogenesis/degradation</keyword>
<keyword evidence="6 11" id="KW-0133">Cell shape</keyword>
<dbReference type="Gene3D" id="1.10.3810.10">
    <property type="entry name" value="Biosynthetic peptidoglycan transglycosylase-like"/>
    <property type="match status" value="1"/>
</dbReference>
<evidence type="ECO:0000259" key="12">
    <source>
        <dbReference type="Pfam" id="PF00912"/>
    </source>
</evidence>
<keyword evidence="3 11" id="KW-0328">Glycosyltransferase</keyword>
<evidence type="ECO:0000256" key="9">
    <source>
        <dbReference type="ARBA" id="ARBA00023136"/>
    </source>
</evidence>
<dbReference type="SUPFAM" id="SSF53955">
    <property type="entry name" value="Lysozyme-like"/>
    <property type="match status" value="1"/>
</dbReference>
<evidence type="ECO:0000256" key="5">
    <source>
        <dbReference type="ARBA" id="ARBA00022692"/>
    </source>
</evidence>
<dbReference type="PANTHER" id="PTHR30400:SF0">
    <property type="entry name" value="BIOSYNTHETIC PEPTIDOGLYCAN TRANSGLYCOSYLASE"/>
    <property type="match status" value="1"/>
</dbReference>
<feature type="transmembrane region" description="Helical" evidence="11">
    <location>
        <begin position="12"/>
        <end position="33"/>
    </location>
</feature>
<comment type="catalytic activity">
    <reaction evidence="11">
        <text>[GlcNAc-(1-&gt;4)-Mur2Ac(oyl-L-Ala-gamma-D-Glu-L-Lys-D-Ala-D-Ala)](n)-di-trans,octa-cis-undecaprenyl diphosphate + beta-D-GlcNAc-(1-&gt;4)-Mur2Ac(oyl-L-Ala-gamma-D-Glu-L-Lys-D-Ala-D-Ala)-di-trans,octa-cis-undecaprenyl diphosphate = [GlcNAc-(1-&gt;4)-Mur2Ac(oyl-L-Ala-gamma-D-Glu-L-Lys-D-Ala-D-Ala)](n+1)-di-trans,octa-cis-undecaprenyl diphosphate + di-trans,octa-cis-undecaprenyl diphosphate + H(+)</text>
        <dbReference type="Rhea" id="RHEA:23708"/>
        <dbReference type="Rhea" id="RHEA-COMP:9602"/>
        <dbReference type="Rhea" id="RHEA-COMP:9603"/>
        <dbReference type="ChEBI" id="CHEBI:15378"/>
        <dbReference type="ChEBI" id="CHEBI:58405"/>
        <dbReference type="ChEBI" id="CHEBI:60033"/>
        <dbReference type="ChEBI" id="CHEBI:78435"/>
        <dbReference type="EC" id="2.4.99.28"/>
    </reaction>
</comment>
<name>A0ABS8W633_9GAMM</name>
<keyword evidence="8 11" id="KW-1133">Transmembrane helix</keyword>
<comment type="similarity">
    <text evidence="11">Belongs to the glycosyltransferase 51 family.</text>
</comment>
<evidence type="ECO:0000256" key="11">
    <source>
        <dbReference type="HAMAP-Rule" id="MF_00766"/>
    </source>
</evidence>
<dbReference type="GO" id="GO:0016757">
    <property type="term" value="F:glycosyltransferase activity"/>
    <property type="evidence" value="ECO:0007669"/>
    <property type="project" value="UniProtKB-KW"/>
</dbReference>
<dbReference type="InterPro" id="IPR023346">
    <property type="entry name" value="Lysozyme-like_dom_sf"/>
</dbReference>
<dbReference type="NCBIfam" id="TIGR02070">
    <property type="entry name" value="mono_pep_trsgly"/>
    <property type="match status" value="1"/>
</dbReference>
<dbReference type="InterPro" id="IPR036950">
    <property type="entry name" value="PBP_transglycosylase"/>
</dbReference>
<sequence>MALTSGGMNMKWLLKACFTVAVFIIVSSLLITFPLKYINPIFWSWQLQREFNPPALYPADAKYHWVSIDNISSSMQLAVIAAEDQLFLSHNGIDIESTKQAIDDMIIGKRFRGASTLSQQTVKNLYLWPGKSITRKAIEAWLTLLIEWQWDKQRILEIYLNIVEFGPGIYGVEAASQHYFGVSAKQLSAAQSARLAAVLPNPYRFSAAAPSTYQIKREQWIRQQMRQLGLAYLRPIKLER</sequence>
<reference evidence="13 14" key="1">
    <citation type="journal article" date="2022" name="Environ. Microbiol. Rep.">
        <title>Eco-phylogenetic analyses reveal divergent evolution of vitamin B12 metabolism in the marine bacterial family 'Psychromonadaceae'.</title>
        <authorList>
            <person name="Jin X."/>
            <person name="Yang Y."/>
            <person name="Cao H."/>
            <person name="Gao B."/>
            <person name="Zhao Z."/>
        </authorList>
    </citation>
    <scope>NUCLEOTIDE SEQUENCE [LARGE SCALE GENOMIC DNA]</scope>
    <source>
        <strain evidence="13 14">MKS20</strain>
    </source>
</reference>
<accession>A0ABS8W633</accession>
<evidence type="ECO:0000256" key="10">
    <source>
        <dbReference type="ARBA" id="ARBA00023316"/>
    </source>
</evidence>
<keyword evidence="5 11" id="KW-0812">Transmembrane</keyword>
<dbReference type="EC" id="2.4.99.28" evidence="11"/>
<dbReference type="InterPro" id="IPR001264">
    <property type="entry name" value="Glyco_trans_51"/>
</dbReference>
<dbReference type="HAMAP" id="MF_00766">
    <property type="entry name" value="PGT_MtgA"/>
    <property type="match status" value="1"/>
</dbReference>
<evidence type="ECO:0000256" key="3">
    <source>
        <dbReference type="ARBA" id="ARBA00022676"/>
    </source>
</evidence>
<comment type="pathway">
    <text evidence="11">Cell wall biogenesis; peptidoglycan biosynthesis.</text>
</comment>
<keyword evidence="9 11" id="KW-0472">Membrane</keyword>
<evidence type="ECO:0000256" key="2">
    <source>
        <dbReference type="ARBA" id="ARBA00022519"/>
    </source>
</evidence>
<comment type="function">
    <text evidence="11">Peptidoglycan polymerase that catalyzes glycan chain elongation from lipid-linked precursors.</text>
</comment>
<evidence type="ECO:0000256" key="1">
    <source>
        <dbReference type="ARBA" id="ARBA00022475"/>
    </source>
</evidence>
<proteinExistence type="inferred from homology"/>
<comment type="caution">
    <text evidence="13">The sequence shown here is derived from an EMBL/GenBank/DDBJ whole genome shotgun (WGS) entry which is preliminary data.</text>
</comment>
<evidence type="ECO:0000313" key="14">
    <source>
        <dbReference type="Proteomes" id="UP001201273"/>
    </source>
</evidence>
<feature type="domain" description="Glycosyl transferase family 51" evidence="12">
    <location>
        <begin position="61"/>
        <end position="225"/>
    </location>
</feature>
<evidence type="ECO:0000256" key="7">
    <source>
        <dbReference type="ARBA" id="ARBA00022984"/>
    </source>
</evidence>
<comment type="subcellular location">
    <subcellularLocation>
        <location evidence="11">Cell inner membrane</location>
        <topology evidence="11">Single-pass membrane protein</topology>
    </subcellularLocation>
</comment>
<evidence type="ECO:0000313" key="13">
    <source>
        <dbReference type="EMBL" id="MCE2593837.1"/>
    </source>
</evidence>
<dbReference type="Proteomes" id="UP001201273">
    <property type="component" value="Unassembled WGS sequence"/>
</dbReference>
<keyword evidence="14" id="KW-1185">Reference proteome</keyword>
<dbReference type="EMBL" id="JAIMJA010000002">
    <property type="protein sequence ID" value="MCE2593837.1"/>
    <property type="molecule type" value="Genomic_DNA"/>
</dbReference>
<gene>
    <name evidence="11 13" type="primary">mtgA</name>
    <name evidence="13" type="ORF">K6Y31_03305</name>
</gene>
<evidence type="ECO:0000256" key="8">
    <source>
        <dbReference type="ARBA" id="ARBA00022989"/>
    </source>
</evidence>
<organism evidence="13 14">
    <name type="scientific">Motilimonas cestriensis</name>
    <dbReference type="NCBI Taxonomy" id="2742685"/>
    <lineage>
        <taxon>Bacteria</taxon>
        <taxon>Pseudomonadati</taxon>
        <taxon>Pseudomonadota</taxon>
        <taxon>Gammaproteobacteria</taxon>
        <taxon>Alteromonadales</taxon>
        <taxon>Alteromonadales genera incertae sedis</taxon>
        <taxon>Motilimonas</taxon>
    </lineage>
</organism>
<dbReference type="Pfam" id="PF00912">
    <property type="entry name" value="Transgly"/>
    <property type="match status" value="1"/>
</dbReference>
<evidence type="ECO:0000256" key="6">
    <source>
        <dbReference type="ARBA" id="ARBA00022960"/>
    </source>
</evidence>
<keyword evidence="1 11" id="KW-1003">Cell membrane</keyword>
<keyword evidence="4 11" id="KW-0808">Transferase</keyword>
<protein>
    <recommendedName>
        <fullName evidence="11">Biosynthetic peptidoglycan transglycosylase</fullName>
        <ecNumber evidence="11">2.4.99.28</ecNumber>
    </recommendedName>
    <alternativeName>
        <fullName evidence="11">Glycan polymerase</fullName>
    </alternativeName>
    <alternativeName>
        <fullName evidence="11">Peptidoglycan glycosyltransferase MtgA</fullName>
        <shortName evidence="11">PGT</shortName>
    </alternativeName>
</protein>